<feature type="binding site" evidence="7">
    <location>
        <position position="170"/>
    </location>
    <ligand>
        <name>3-phosphoshikimate</name>
        <dbReference type="ChEBI" id="CHEBI:145989"/>
    </ligand>
</feature>
<feature type="binding site" evidence="7">
    <location>
        <position position="31"/>
    </location>
    <ligand>
        <name>3-phosphoshikimate</name>
        <dbReference type="ChEBI" id="CHEBI:145989"/>
    </ligand>
</feature>
<feature type="binding site" evidence="7">
    <location>
        <position position="31"/>
    </location>
    <ligand>
        <name>phosphoenolpyruvate</name>
        <dbReference type="ChEBI" id="CHEBI:58702"/>
    </ligand>
</feature>
<comment type="caution">
    <text evidence="7">Lacks conserved residue(s) required for the propagation of feature annotation.</text>
</comment>
<comment type="function">
    <text evidence="7">Catalyzes the transfer of the enolpyruvyl moiety of phosphoenolpyruvate (PEP) to the 5-hydroxyl of shikimate-3-phosphate (S3P) to produce enolpyruvyl shikimate-3-phosphate and inorganic phosphate.</text>
</comment>
<dbReference type="PANTHER" id="PTHR21090">
    <property type="entry name" value="AROM/DEHYDROQUINATE SYNTHASE"/>
    <property type="match status" value="1"/>
</dbReference>
<dbReference type="PROSITE" id="PS00104">
    <property type="entry name" value="EPSP_SYNTHASE_1"/>
    <property type="match status" value="1"/>
</dbReference>
<feature type="binding site" evidence="7">
    <location>
        <position position="344"/>
    </location>
    <ligand>
        <name>phosphoenolpyruvate</name>
        <dbReference type="ChEBI" id="CHEBI:58702"/>
    </ligand>
</feature>
<keyword evidence="11" id="KW-1185">Reference proteome</keyword>
<feature type="domain" description="Enolpyruvate transferase" evidence="9">
    <location>
        <begin position="17"/>
        <end position="418"/>
    </location>
</feature>
<comment type="catalytic activity">
    <reaction evidence="6">
        <text>3-phosphoshikimate + phosphoenolpyruvate = 5-O-(1-carboxyvinyl)-3-phosphoshikimate + phosphate</text>
        <dbReference type="Rhea" id="RHEA:21256"/>
        <dbReference type="ChEBI" id="CHEBI:43474"/>
        <dbReference type="ChEBI" id="CHEBI:57701"/>
        <dbReference type="ChEBI" id="CHEBI:58702"/>
        <dbReference type="ChEBI" id="CHEBI:145989"/>
        <dbReference type="EC" id="2.5.1.19"/>
    </reaction>
    <physiologicalReaction direction="left-to-right" evidence="6">
        <dbReference type="Rhea" id="RHEA:21257"/>
    </physiologicalReaction>
</comment>
<evidence type="ECO:0000256" key="4">
    <source>
        <dbReference type="ARBA" id="ARBA00022679"/>
    </source>
</evidence>
<feature type="region of interest" description="Disordered" evidence="8">
    <location>
        <begin position="1"/>
        <end position="20"/>
    </location>
</feature>
<dbReference type="PIRSF" id="PIRSF000505">
    <property type="entry name" value="EPSPS"/>
    <property type="match status" value="1"/>
</dbReference>
<feature type="binding site" evidence="7">
    <location>
        <position position="100"/>
    </location>
    <ligand>
        <name>phosphoenolpyruvate</name>
        <dbReference type="ChEBI" id="CHEBI:58702"/>
    </ligand>
</feature>
<evidence type="ECO:0000256" key="2">
    <source>
        <dbReference type="ARBA" id="ARBA00009948"/>
    </source>
</evidence>
<evidence type="ECO:0000256" key="3">
    <source>
        <dbReference type="ARBA" id="ARBA00022605"/>
    </source>
</evidence>
<comment type="caution">
    <text evidence="10">The sequence shown here is derived from an EMBL/GenBank/DDBJ whole genome shotgun (WGS) entry which is preliminary data.</text>
</comment>
<feature type="binding site" evidence="7">
    <location>
        <position position="388"/>
    </location>
    <ligand>
        <name>phosphoenolpyruvate</name>
        <dbReference type="ChEBI" id="CHEBI:58702"/>
    </ligand>
</feature>
<comment type="subunit">
    <text evidence="7">Monomer.</text>
</comment>
<dbReference type="CDD" id="cd01556">
    <property type="entry name" value="EPSP_synthase"/>
    <property type="match status" value="1"/>
</dbReference>
<evidence type="ECO:0000256" key="1">
    <source>
        <dbReference type="ARBA" id="ARBA00004811"/>
    </source>
</evidence>
<dbReference type="PROSITE" id="PS00885">
    <property type="entry name" value="EPSP_SYNTHASE_2"/>
    <property type="match status" value="1"/>
</dbReference>
<reference evidence="11" key="1">
    <citation type="journal article" date="2019" name="Int. J. Syst. Evol. Microbiol.">
        <title>The Global Catalogue of Microorganisms (GCM) 10K type strain sequencing project: providing services to taxonomists for standard genome sequencing and annotation.</title>
        <authorList>
            <consortium name="The Broad Institute Genomics Platform"/>
            <consortium name="The Broad Institute Genome Sequencing Center for Infectious Disease"/>
            <person name="Wu L."/>
            <person name="Ma J."/>
        </authorList>
    </citation>
    <scope>NUCLEOTIDE SEQUENCE [LARGE SCALE GENOMIC DNA]</scope>
    <source>
        <strain evidence="11">CGMCC 1.15277</strain>
    </source>
</reference>
<dbReference type="InterPro" id="IPR023193">
    <property type="entry name" value="EPSP_synthase_CS"/>
</dbReference>
<comment type="subcellular location">
    <subcellularLocation>
        <location evidence="7">Cytoplasm</location>
    </subcellularLocation>
</comment>
<dbReference type="HAMAP" id="MF_00210">
    <property type="entry name" value="EPSP_synth"/>
    <property type="match status" value="1"/>
</dbReference>
<feature type="binding site" evidence="7">
    <location>
        <position position="313"/>
    </location>
    <ligand>
        <name>3-phosphoshikimate</name>
        <dbReference type="ChEBI" id="CHEBI:145989"/>
    </ligand>
</feature>
<dbReference type="InterPro" id="IPR036968">
    <property type="entry name" value="Enolpyruvate_Tfrase_sf"/>
</dbReference>
<evidence type="ECO:0000259" key="9">
    <source>
        <dbReference type="Pfam" id="PF00275"/>
    </source>
</evidence>
<feature type="binding site" evidence="7">
    <location>
        <position position="171"/>
    </location>
    <ligand>
        <name>phosphoenolpyruvate</name>
        <dbReference type="ChEBI" id="CHEBI:58702"/>
    </ligand>
</feature>
<dbReference type="SUPFAM" id="SSF55205">
    <property type="entry name" value="EPT/RTPC-like"/>
    <property type="match status" value="1"/>
</dbReference>
<dbReference type="EC" id="2.5.1.19" evidence="7"/>
<proteinExistence type="inferred from homology"/>
<evidence type="ECO:0000256" key="6">
    <source>
        <dbReference type="ARBA" id="ARBA00044633"/>
    </source>
</evidence>
<gene>
    <name evidence="7 10" type="primary">aroA</name>
    <name evidence="10" type="ORF">ACFP57_11360</name>
</gene>
<protein>
    <recommendedName>
        <fullName evidence="7">3-phosphoshikimate 1-carboxyvinyltransferase</fullName>
        <ecNumber evidence="7">2.5.1.19</ecNumber>
    </recommendedName>
    <alternativeName>
        <fullName evidence="7">5-enolpyruvylshikimate-3-phosphate synthase</fullName>
        <shortName evidence="7">EPSP synthase</shortName>
        <shortName evidence="7">EPSPS</shortName>
    </alternativeName>
</protein>
<feature type="binding site" evidence="7">
    <location>
        <position position="340"/>
    </location>
    <ligand>
        <name>3-phosphoshikimate</name>
        <dbReference type="ChEBI" id="CHEBI:145989"/>
    </ligand>
</feature>
<dbReference type="EMBL" id="JBHSUA010000021">
    <property type="protein sequence ID" value="MFC6397574.1"/>
    <property type="molecule type" value="Genomic_DNA"/>
</dbReference>
<name>A0ABW1X268_9ACTN</name>
<evidence type="ECO:0000256" key="5">
    <source>
        <dbReference type="ARBA" id="ARBA00023141"/>
    </source>
</evidence>
<comment type="similarity">
    <text evidence="2 7">Belongs to the EPSP synthase family.</text>
</comment>
<dbReference type="GO" id="GO:0003866">
    <property type="term" value="F:3-phosphoshikimate 1-carboxyvinyltransferase activity"/>
    <property type="evidence" value="ECO:0007669"/>
    <property type="project" value="UniProtKB-EC"/>
</dbReference>
<comment type="pathway">
    <text evidence="1 7">Metabolic intermediate biosynthesis; chorismate biosynthesis; chorismate from D-erythrose 4-phosphate and phosphoenolpyruvate: step 6/7.</text>
</comment>
<evidence type="ECO:0000313" key="11">
    <source>
        <dbReference type="Proteomes" id="UP001596266"/>
    </source>
</evidence>
<keyword evidence="3 7" id="KW-0028">Amino-acid biosynthesis</keyword>
<dbReference type="Pfam" id="PF00275">
    <property type="entry name" value="EPSP_synthase"/>
    <property type="match status" value="1"/>
</dbReference>
<evidence type="ECO:0000256" key="8">
    <source>
        <dbReference type="SAM" id="MobiDB-lite"/>
    </source>
</evidence>
<dbReference type="NCBIfam" id="TIGR01356">
    <property type="entry name" value="aroA"/>
    <property type="match status" value="1"/>
</dbReference>
<dbReference type="Gene3D" id="3.65.10.10">
    <property type="entry name" value="Enolpyruvate transferase domain"/>
    <property type="match status" value="2"/>
</dbReference>
<feature type="active site" description="Proton acceptor" evidence="7">
    <location>
        <position position="313"/>
    </location>
</feature>
<feature type="binding site" evidence="7">
    <location>
        <position position="198"/>
    </location>
    <ligand>
        <name>3-phosphoshikimate</name>
        <dbReference type="ChEBI" id="CHEBI:145989"/>
    </ligand>
</feature>
<dbReference type="InterPro" id="IPR001986">
    <property type="entry name" value="Enolpyruvate_Tfrase_dom"/>
</dbReference>
<accession>A0ABW1X268</accession>
<keyword evidence="5 7" id="KW-0057">Aromatic amino acid biosynthesis</keyword>
<organism evidence="10 11">
    <name type="scientific">Luteococcus sanguinis</name>
    <dbReference type="NCBI Taxonomy" id="174038"/>
    <lineage>
        <taxon>Bacteria</taxon>
        <taxon>Bacillati</taxon>
        <taxon>Actinomycetota</taxon>
        <taxon>Actinomycetes</taxon>
        <taxon>Propionibacteriales</taxon>
        <taxon>Propionibacteriaceae</taxon>
        <taxon>Luteococcus</taxon>
    </lineage>
</organism>
<dbReference type="InterPro" id="IPR013792">
    <property type="entry name" value="RNA3'P_cycl/enolpyr_Trfase_a/b"/>
</dbReference>
<dbReference type="InterPro" id="IPR006264">
    <property type="entry name" value="EPSP_synthase"/>
</dbReference>
<keyword evidence="7" id="KW-0963">Cytoplasm</keyword>
<feature type="binding site" evidence="7">
    <location>
        <position position="169"/>
    </location>
    <ligand>
        <name>3-phosphoshikimate</name>
        <dbReference type="ChEBI" id="CHEBI:145989"/>
    </ligand>
</feature>
<feature type="compositionally biased region" description="Polar residues" evidence="8">
    <location>
        <begin position="1"/>
        <end position="10"/>
    </location>
</feature>
<feature type="binding site" evidence="7">
    <location>
        <position position="32"/>
    </location>
    <ligand>
        <name>3-phosphoshikimate</name>
        <dbReference type="ChEBI" id="CHEBI:145989"/>
    </ligand>
</feature>
<feature type="binding site" evidence="7">
    <location>
        <position position="171"/>
    </location>
    <ligand>
        <name>3-phosphoshikimate</name>
        <dbReference type="ChEBI" id="CHEBI:145989"/>
    </ligand>
</feature>
<feature type="binding site" evidence="7">
    <location>
        <position position="413"/>
    </location>
    <ligand>
        <name>phosphoenolpyruvate</name>
        <dbReference type="ChEBI" id="CHEBI:58702"/>
    </ligand>
</feature>
<dbReference type="PANTHER" id="PTHR21090:SF5">
    <property type="entry name" value="PENTAFUNCTIONAL AROM POLYPEPTIDE"/>
    <property type="match status" value="1"/>
</dbReference>
<dbReference type="Proteomes" id="UP001596266">
    <property type="component" value="Unassembled WGS sequence"/>
</dbReference>
<keyword evidence="4 7" id="KW-0808">Transferase</keyword>
<feature type="binding site" evidence="7">
    <location>
        <position position="128"/>
    </location>
    <ligand>
        <name>phosphoenolpyruvate</name>
        <dbReference type="ChEBI" id="CHEBI:58702"/>
    </ligand>
</feature>
<evidence type="ECO:0000256" key="7">
    <source>
        <dbReference type="HAMAP-Rule" id="MF_00210"/>
    </source>
</evidence>
<sequence>MSDPQTNTQRPWPAPAAPGPLHATVEVPGSKSETNRALLLAALADGSSTITGALVSRDSELMRAGLEAFGTQIIDEEGTLRVQPANLRSPTEPVDCGLAGTVMRFLPPVAALCAGSTRFVGDAHASNRPNGPILAALRQLGAEVAGDAIPCTVTGALTGREAVVDASGSSQFVSGLLLSGARFPRGLDLRHEGGPVPSRPHVEMTMQMLRERGVTVSEVGEGHWVVEPGPIAARDVRVEPDLTSSAVFLGAAALAGGSVSVPGWPSQTSQGGDEIRDLLFRMGAEVSLDGDVLTVSGTCRLRAIDADLSGSSELTPVVATLMAFADGTSTISGVAHIRGHETDRLAALETELGRLGVQVAQTTDGLRIIGSEPAHLHGALLQAYADHRMAHVAALAGLVVPGVELDDIACTSKTINDFDGLWRSMLAGSAGSAGSEGAR</sequence>
<dbReference type="RefSeq" id="WP_343886265.1">
    <property type="nucleotide sequence ID" value="NZ_BAAAKI010000013.1"/>
</dbReference>
<feature type="binding site" evidence="7">
    <location>
        <position position="36"/>
    </location>
    <ligand>
        <name>3-phosphoshikimate</name>
        <dbReference type="ChEBI" id="CHEBI:145989"/>
    </ligand>
</feature>
<evidence type="ECO:0000313" key="10">
    <source>
        <dbReference type="EMBL" id="MFC6397574.1"/>
    </source>
</evidence>